<reference evidence="4 5" key="1">
    <citation type="journal article" date="2021" name="DNA Res.">
        <title>Genome analysis of Candida subhashii reveals its hybrid nature and dual mitochondrial genome conformations.</title>
        <authorList>
            <person name="Mixao V."/>
            <person name="Hegedusova E."/>
            <person name="Saus E."/>
            <person name="Pryszcz L.P."/>
            <person name="Cillingova A."/>
            <person name="Nosek J."/>
            <person name="Gabaldon T."/>
        </authorList>
    </citation>
    <scope>NUCLEOTIDE SEQUENCE [LARGE SCALE GENOMIC DNA]</scope>
    <source>
        <strain evidence="4 5">CBS 10753</strain>
    </source>
</reference>
<dbReference type="GO" id="GO:0005634">
    <property type="term" value="C:nucleus"/>
    <property type="evidence" value="ECO:0007669"/>
    <property type="project" value="TreeGrafter"/>
</dbReference>
<dbReference type="PANTHER" id="PTHR43003:SF5">
    <property type="entry name" value="DNA-3-METHYLADENINE GLYCOSYLASE"/>
    <property type="match status" value="1"/>
</dbReference>
<keyword evidence="5" id="KW-1185">Reference proteome</keyword>
<dbReference type="SMART" id="SM00478">
    <property type="entry name" value="ENDO3c"/>
    <property type="match status" value="1"/>
</dbReference>
<dbReference type="PANTHER" id="PTHR43003">
    <property type="entry name" value="DNA-3-METHYLADENINE GLYCOSYLASE"/>
    <property type="match status" value="1"/>
</dbReference>
<gene>
    <name evidence="4" type="ORF">J8A68_001340</name>
</gene>
<dbReference type="GeneID" id="73468141"/>
<dbReference type="GO" id="GO:0008725">
    <property type="term" value="F:DNA-3-methyladenine glycosylase activity"/>
    <property type="evidence" value="ECO:0007669"/>
    <property type="project" value="TreeGrafter"/>
</dbReference>
<evidence type="ECO:0000313" key="5">
    <source>
        <dbReference type="Proteomes" id="UP000694255"/>
    </source>
</evidence>
<accession>A0A8J5V4R4</accession>
<organism evidence="4 5">
    <name type="scientific">[Candida] subhashii</name>
    <dbReference type="NCBI Taxonomy" id="561895"/>
    <lineage>
        <taxon>Eukaryota</taxon>
        <taxon>Fungi</taxon>
        <taxon>Dikarya</taxon>
        <taxon>Ascomycota</taxon>
        <taxon>Saccharomycotina</taxon>
        <taxon>Pichiomycetes</taxon>
        <taxon>Debaryomycetaceae</taxon>
        <taxon>Spathaspora</taxon>
    </lineage>
</organism>
<dbReference type="OrthoDB" id="415889at2759"/>
<dbReference type="InterPro" id="IPR051912">
    <property type="entry name" value="Alkylbase_DNA_Glycosylase/TA"/>
</dbReference>
<name>A0A8J5V4R4_9ASCO</name>
<comment type="caution">
    <text evidence="4">The sequence shown here is derived from an EMBL/GenBank/DDBJ whole genome shotgun (WGS) entry which is preliminary data.</text>
</comment>
<dbReference type="CDD" id="cd00056">
    <property type="entry name" value="ENDO3c"/>
    <property type="match status" value="1"/>
</dbReference>
<evidence type="ECO:0000256" key="2">
    <source>
        <dbReference type="ARBA" id="ARBA00023204"/>
    </source>
</evidence>
<keyword evidence="2" id="KW-0234">DNA repair</keyword>
<protein>
    <submittedName>
        <fullName evidence="4">MAG1</fullName>
    </submittedName>
</protein>
<evidence type="ECO:0000256" key="1">
    <source>
        <dbReference type="ARBA" id="ARBA00022763"/>
    </source>
</evidence>
<dbReference type="GO" id="GO:0032131">
    <property type="term" value="F:alkylated DNA binding"/>
    <property type="evidence" value="ECO:0007669"/>
    <property type="project" value="TreeGrafter"/>
</dbReference>
<feature type="domain" description="HhH-GPD" evidence="3">
    <location>
        <begin position="140"/>
        <end position="285"/>
    </location>
</feature>
<dbReference type="RefSeq" id="XP_049265516.1">
    <property type="nucleotide sequence ID" value="XM_049404984.1"/>
</dbReference>
<sequence length="314" mass="35647">MVAITRSKKTTTATTAKKLRAGVTEHETIQVVQSKISKNVTSKRQPTTKKLSKVTKTKSSLEDLLAHVEIPKDLSLPQPFIDYHTSDFIDGLQHVLKIDPTLYPAVIHKTFPRFAKDRTDGDKEVDTIHRYWFALISSVISQQVSGHAAQAISQRFRELFKDEDPTPGKTLQLSPEELRGAGLSNQKVNYVISISQAFNNPNCPLTHLDFYTKSSLDEIIKELVKLKGIGIWSAKIPEVLQTVKSECIDDEEIQVMLKKKAKFAKNDSKRNWVPVHDEYVKFAAKRFAPYRSVFMLVLWRLGSTNIEILENLNE</sequence>
<dbReference type="EMBL" id="JAGSYN010000051">
    <property type="protein sequence ID" value="KAG7665284.1"/>
    <property type="molecule type" value="Genomic_DNA"/>
</dbReference>
<dbReference type="AlphaFoldDB" id="A0A8J5V4R4"/>
<dbReference type="Pfam" id="PF00730">
    <property type="entry name" value="HhH-GPD"/>
    <property type="match status" value="1"/>
</dbReference>
<dbReference type="Proteomes" id="UP000694255">
    <property type="component" value="Unassembled WGS sequence"/>
</dbReference>
<dbReference type="InterPro" id="IPR003265">
    <property type="entry name" value="HhH-GPD_domain"/>
</dbReference>
<dbReference type="GO" id="GO:0006285">
    <property type="term" value="P:base-excision repair, AP site formation"/>
    <property type="evidence" value="ECO:0007669"/>
    <property type="project" value="TreeGrafter"/>
</dbReference>
<keyword evidence="1" id="KW-0227">DNA damage</keyword>
<dbReference type="GO" id="GO:0032993">
    <property type="term" value="C:protein-DNA complex"/>
    <property type="evidence" value="ECO:0007669"/>
    <property type="project" value="TreeGrafter"/>
</dbReference>
<evidence type="ECO:0000259" key="3">
    <source>
        <dbReference type="SMART" id="SM00478"/>
    </source>
</evidence>
<dbReference type="GO" id="GO:0043916">
    <property type="term" value="F:DNA-7-methylguanine glycosylase activity"/>
    <property type="evidence" value="ECO:0007669"/>
    <property type="project" value="TreeGrafter"/>
</dbReference>
<proteinExistence type="predicted"/>
<evidence type="ECO:0000313" key="4">
    <source>
        <dbReference type="EMBL" id="KAG7665284.1"/>
    </source>
</evidence>
<dbReference type="GO" id="GO:0006307">
    <property type="term" value="P:DNA alkylation repair"/>
    <property type="evidence" value="ECO:0007669"/>
    <property type="project" value="TreeGrafter"/>
</dbReference>